<accession>A0A2P5BDC5</accession>
<dbReference type="STRING" id="3476.A0A2P5BDC5"/>
<gene>
    <name evidence="1" type="ORF">PanWU01x14_248730</name>
</gene>
<organism evidence="1 2">
    <name type="scientific">Parasponia andersonii</name>
    <name type="common">Sponia andersonii</name>
    <dbReference type="NCBI Taxonomy" id="3476"/>
    <lineage>
        <taxon>Eukaryota</taxon>
        <taxon>Viridiplantae</taxon>
        <taxon>Streptophyta</taxon>
        <taxon>Embryophyta</taxon>
        <taxon>Tracheophyta</taxon>
        <taxon>Spermatophyta</taxon>
        <taxon>Magnoliopsida</taxon>
        <taxon>eudicotyledons</taxon>
        <taxon>Gunneridae</taxon>
        <taxon>Pentapetalae</taxon>
        <taxon>rosids</taxon>
        <taxon>fabids</taxon>
        <taxon>Rosales</taxon>
        <taxon>Cannabaceae</taxon>
        <taxon>Parasponia</taxon>
    </lineage>
</organism>
<sequence>MPLYCDNQSAICLVENLIFHVIKYVEVHYHFLKEKVLQEELEICQVETKDQAADLFTKELNATRFQKLREQLKLNERKNVEESVLRGVFKEHHCLYSPF</sequence>
<evidence type="ECO:0000313" key="2">
    <source>
        <dbReference type="Proteomes" id="UP000237105"/>
    </source>
</evidence>
<name>A0A2P5BDC5_PARAD</name>
<reference evidence="2" key="1">
    <citation type="submission" date="2016-06" db="EMBL/GenBank/DDBJ databases">
        <title>Parallel loss of symbiosis genes in relatives of nitrogen-fixing non-legume Parasponia.</title>
        <authorList>
            <person name="Van Velzen R."/>
            <person name="Holmer R."/>
            <person name="Bu F."/>
            <person name="Rutten L."/>
            <person name="Van Zeijl A."/>
            <person name="Liu W."/>
            <person name="Santuari L."/>
            <person name="Cao Q."/>
            <person name="Sharma T."/>
            <person name="Shen D."/>
            <person name="Roswanjaya Y."/>
            <person name="Wardhani T."/>
            <person name="Kalhor M.S."/>
            <person name="Jansen J."/>
            <person name="Van den Hoogen J."/>
            <person name="Gungor B."/>
            <person name="Hartog M."/>
            <person name="Hontelez J."/>
            <person name="Verver J."/>
            <person name="Yang W.-C."/>
            <person name="Schijlen E."/>
            <person name="Repin R."/>
            <person name="Schilthuizen M."/>
            <person name="Schranz E."/>
            <person name="Heidstra R."/>
            <person name="Miyata K."/>
            <person name="Fedorova E."/>
            <person name="Kohlen W."/>
            <person name="Bisseling T."/>
            <person name="Smit S."/>
            <person name="Geurts R."/>
        </authorList>
    </citation>
    <scope>NUCLEOTIDE SEQUENCE [LARGE SCALE GENOMIC DNA]</scope>
    <source>
        <strain evidence="2">cv. WU1-14</strain>
    </source>
</reference>
<dbReference type="Proteomes" id="UP000237105">
    <property type="component" value="Unassembled WGS sequence"/>
</dbReference>
<dbReference type="EMBL" id="JXTB01000305">
    <property type="protein sequence ID" value="PON46778.1"/>
    <property type="molecule type" value="Genomic_DNA"/>
</dbReference>
<proteinExistence type="predicted"/>
<protein>
    <submittedName>
        <fullName evidence="1">Uncharacterized protein</fullName>
    </submittedName>
</protein>
<dbReference type="CDD" id="cd09272">
    <property type="entry name" value="RNase_HI_RT_Ty1"/>
    <property type="match status" value="1"/>
</dbReference>
<evidence type="ECO:0000313" key="1">
    <source>
        <dbReference type="EMBL" id="PON46778.1"/>
    </source>
</evidence>
<keyword evidence="2" id="KW-1185">Reference proteome</keyword>
<dbReference type="AlphaFoldDB" id="A0A2P5BDC5"/>
<dbReference type="OrthoDB" id="414945at2759"/>
<comment type="caution">
    <text evidence="1">The sequence shown here is derived from an EMBL/GenBank/DDBJ whole genome shotgun (WGS) entry which is preliminary data.</text>
</comment>